<dbReference type="Pfam" id="PF00076">
    <property type="entry name" value="RRM_1"/>
    <property type="match status" value="1"/>
</dbReference>
<dbReference type="RefSeq" id="WP_089759857.1">
    <property type="nucleotide sequence ID" value="NZ_BKAT01000005.1"/>
</dbReference>
<sequence length="91" mass="10295">MNIYVGNLSARTTEEQLADLFTPFGIVGSIKVIYDNYTGRSRGFAFVEMPEDAHAERAIQDLNNSSVDSQVIVVNVARPPVQRDRYPRSRY</sequence>
<protein>
    <submittedName>
        <fullName evidence="2">RNA recognition motif. (A.k.a. RRM, RBD, or RNP domain)</fullName>
    </submittedName>
</protein>
<dbReference type="STRING" id="408074.SAMN05660909_01310"/>
<accession>A0A1H3ZNI7</accession>
<dbReference type="InterPro" id="IPR000504">
    <property type="entry name" value="RRM_dom"/>
</dbReference>
<keyword evidence="3" id="KW-1185">Reference proteome</keyword>
<dbReference type="OrthoDB" id="9798855at2"/>
<evidence type="ECO:0000313" key="3">
    <source>
        <dbReference type="Proteomes" id="UP000199656"/>
    </source>
</evidence>
<dbReference type="SUPFAM" id="SSF54928">
    <property type="entry name" value="RNA-binding domain, RBD"/>
    <property type="match status" value="1"/>
</dbReference>
<dbReference type="Proteomes" id="UP000199656">
    <property type="component" value="Unassembled WGS sequence"/>
</dbReference>
<evidence type="ECO:0000313" key="2">
    <source>
        <dbReference type="EMBL" id="SEA24834.1"/>
    </source>
</evidence>
<reference evidence="3" key="1">
    <citation type="submission" date="2016-10" db="EMBL/GenBank/DDBJ databases">
        <authorList>
            <person name="Varghese N."/>
            <person name="Submissions S."/>
        </authorList>
    </citation>
    <scope>NUCLEOTIDE SEQUENCE [LARGE SCALE GENOMIC DNA]</scope>
    <source>
        <strain evidence="3">DSM 23920</strain>
    </source>
</reference>
<dbReference type="AlphaFoldDB" id="A0A1H3ZNI7"/>
<dbReference type="SMART" id="SM00360">
    <property type="entry name" value="RRM"/>
    <property type="match status" value="1"/>
</dbReference>
<dbReference type="GO" id="GO:0003723">
    <property type="term" value="F:RNA binding"/>
    <property type="evidence" value="ECO:0007669"/>
    <property type="project" value="InterPro"/>
</dbReference>
<dbReference type="InterPro" id="IPR012677">
    <property type="entry name" value="Nucleotide-bd_a/b_plait_sf"/>
</dbReference>
<dbReference type="EMBL" id="FNRL01000004">
    <property type="protein sequence ID" value="SEA24834.1"/>
    <property type="molecule type" value="Genomic_DNA"/>
</dbReference>
<gene>
    <name evidence="2" type="ORF">SAMN05660909_01310</name>
</gene>
<organism evidence="2 3">
    <name type="scientific">Chitinophaga terrae</name>
    <name type="common">ex Kim and Jung 2007</name>
    <dbReference type="NCBI Taxonomy" id="408074"/>
    <lineage>
        <taxon>Bacteria</taxon>
        <taxon>Pseudomonadati</taxon>
        <taxon>Bacteroidota</taxon>
        <taxon>Chitinophagia</taxon>
        <taxon>Chitinophagales</taxon>
        <taxon>Chitinophagaceae</taxon>
        <taxon>Chitinophaga</taxon>
    </lineage>
</organism>
<dbReference type="PROSITE" id="PS50102">
    <property type="entry name" value="RRM"/>
    <property type="match status" value="1"/>
</dbReference>
<evidence type="ECO:0000259" key="1">
    <source>
        <dbReference type="PROSITE" id="PS50102"/>
    </source>
</evidence>
<proteinExistence type="predicted"/>
<dbReference type="InterPro" id="IPR035979">
    <property type="entry name" value="RBD_domain_sf"/>
</dbReference>
<dbReference type="Gene3D" id="3.30.70.330">
    <property type="match status" value="1"/>
</dbReference>
<name>A0A1H3ZNI7_9BACT</name>
<feature type="domain" description="RRM" evidence="1">
    <location>
        <begin position="1"/>
        <end position="79"/>
    </location>
</feature>
<dbReference type="InterPro" id="IPR050441">
    <property type="entry name" value="RBM"/>
</dbReference>
<dbReference type="PANTHER" id="PTHR48034">
    <property type="entry name" value="TRANSFORMER-2 SEX-DETERMINING PROTEIN-RELATED"/>
    <property type="match status" value="1"/>
</dbReference>